<protein>
    <submittedName>
        <fullName evidence="6">HTH-type transcriptional regulator YbdO</fullName>
    </submittedName>
</protein>
<dbReference type="InterPro" id="IPR036390">
    <property type="entry name" value="WH_DNA-bd_sf"/>
</dbReference>
<dbReference type="Gene3D" id="3.40.190.10">
    <property type="entry name" value="Periplasmic binding protein-like II"/>
    <property type="match status" value="2"/>
</dbReference>
<comment type="similarity">
    <text evidence="1">Belongs to the LysR transcriptional regulatory family.</text>
</comment>
<evidence type="ECO:0000313" key="6">
    <source>
        <dbReference type="EMBL" id="UGS42163.1"/>
    </source>
</evidence>
<dbReference type="SUPFAM" id="SSF46785">
    <property type="entry name" value="Winged helix' DNA-binding domain"/>
    <property type="match status" value="1"/>
</dbReference>
<dbReference type="RefSeq" id="WP_231825425.1">
    <property type="nucleotide sequence ID" value="NZ_CP087880.1"/>
</dbReference>
<keyword evidence="3" id="KW-0238">DNA-binding</keyword>
<dbReference type="InterPro" id="IPR000847">
    <property type="entry name" value="LysR_HTH_N"/>
</dbReference>
<evidence type="ECO:0000256" key="1">
    <source>
        <dbReference type="ARBA" id="ARBA00009437"/>
    </source>
</evidence>
<dbReference type="PANTHER" id="PTHR30118:SF6">
    <property type="entry name" value="HTH-TYPE TRANSCRIPTIONAL REGULATOR LEUO"/>
    <property type="match status" value="1"/>
</dbReference>
<keyword evidence="2" id="KW-0805">Transcription regulation</keyword>
<keyword evidence="4" id="KW-0804">Transcription</keyword>
<dbReference type="Proteomes" id="UP001199659">
    <property type="component" value="Chromosome"/>
</dbReference>
<evidence type="ECO:0000256" key="3">
    <source>
        <dbReference type="ARBA" id="ARBA00023125"/>
    </source>
</evidence>
<evidence type="ECO:0000256" key="4">
    <source>
        <dbReference type="ARBA" id="ARBA00023163"/>
    </source>
</evidence>
<dbReference type="Gene3D" id="1.10.10.10">
    <property type="entry name" value="Winged helix-like DNA-binding domain superfamily/Winged helix DNA-binding domain"/>
    <property type="match status" value="1"/>
</dbReference>
<dbReference type="EMBL" id="CP087880">
    <property type="protein sequence ID" value="UGS42163.1"/>
    <property type="molecule type" value="Genomic_DNA"/>
</dbReference>
<sequence>MINSRDRAFFDYNLIKVFDAVIKEGGVTPAAQTLGVTPASVSQSISKMQLLFDEALFTRTRKGLNPTMHGKELHRLYSQVIAAIEGSLKSSELIAEKDNDLVIMGGDLFENFYIPQIANADFYNRYKINHCNTDSLDQMMLIKHLVKGNVDILFTFLPVKCDGVECTVIDNYSEYVCIYGKESLLMEVKKLSLHTFYSSIHAMYYHGMLTTSLEESVELLSNSLGLMNARKAGYRSNSVVGLLNAVEQSAMIAVIPSKIAHYFVKKRRFDLYMIDPPVELKLKTINVYALYVTKSSKLESIKNFLTEMKVNFINV</sequence>
<organism evidence="6 7">
    <name type="scientific">Pseudocitrobacter corydidari</name>
    <dbReference type="NCBI Taxonomy" id="2891570"/>
    <lineage>
        <taxon>Bacteria</taxon>
        <taxon>Pseudomonadati</taxon>
        <taxon>Pseudomonadota</taxon>
        <taxon>Gammaproteobacteria</taxon>
        <taxon>Enterobacterales</taxon>
        <taxon>Enterobacteriaceae</taxon>
        <taxon>Pseudocitrobacter</taxon>
    </lineage>
</organism>
<evidence type="ECO:0000259" key="5">
    <source>
        <dbReference type="PROSITE" id="PS50931"/>
    </source>
</evidence>
<evidence type="ECO:0000256" key="2">
    <source>
        <dbReference type="ARBA" id="ARBA00023015"/>
    </source>
</evidence>
<dbReference type="PROSITE" id="PS50931">
    <property type="entry name" value="HTH_LYSR"/>
    <property type="match status" value="1"/>
</dbReference>
<dbReference type="PANTHER" id="PTHR30118">
    <property type="entry name" value="HTH-TYPE TRANSCRIPTIONAL REGULATOR LEUO-RELATED"/>
    <property type="match status" value="1"/>
</dbReference>
<name>A0ABY3S7H8_9ENTR</name>
<gene>
    <name evidence="6" type="primary">ybdO_3</name>
    <name evidence="6" type="ORF">G163CM_28880</name>
</gene>
<evidence type="ECO:0000313" key="7">
    <source>
        <dbReference type="Proteomes" id="UP001199659"/>
    </source>
</evidence>
<dbReference type="InterPro" id="IPR050389">
    <property type="entry name" value="LysR-type_TF"/>
</dbReference>
<dbReference type="InterPro" id="IPR036388">
    <property type="entry name" value="WH-like_DNA-bd_sf"/>
</dbReference>
<reference evidence="6 7" key="1">
    <citation type="journal article" date="2022" name="Int. J. Syst. Evol. Microbiol.">
        <title>Pseudocitrobacter corydidari sp. nov., isolated from the Asian emerald cockroach Corydidarum magnifica.</title>
        <authorList>
            <person name="Guzman J."/>
            <person name="Poehlein A."/>
            <person name="Glaeser S.P."/>
            <person name="Schwengers O."/>
            <person name="Blom J."/>
            <person name="Hollensteiner J."/>
            <person name="Kampfer P."/>
            <person name="Vilcinskas A."/>
        </authorList>
    </citation>
    <scope>NUCLEOTIDE SEQUENCE [LARGE SCALE GENOMIC DNA]</scope>
    <source>
        <strain evidence="6">G163CM</strain>
    </source>
</reference>
<accession>A0ABY3S7H8</accession>
<keyword evidence="7" id="KW-1185">Reference proteome</keyword>
<dbReference type="Pfam" id="PF00126">
    <property type="entry name" value="HTH_1"/>
    <property type="match status" value="1"/>
</dbReference>
<proteinExistence type="inferred from homology"/>
<dbReference type="SUPFAM" id="SSF53850">
    <property type="entry name" value="Periplasmic binding protein-like II"/>
    <property type="match status" value="1"/>
</dbReference>
<feature type="domain" description="HTH lysR-type" evidence="5">
    <location>
        <begin position="10"/>
        <end position="67"/>
    </location>
</feature>